<dbReference type="PANTHER" id="PTHR36566">
    <property type="entry name" value="NICKEL INSERTION PROTEIN-RELATED"/>
    <property type="match status" value="1"/>
</dbReference>
<dbReference type="GO" id="GO:0051604">
    <property type="term" value="P:protein maturation"/>
    <property type="evidence" value="ECO:0007669"/>
    <property type="project" value="UniProtKB-UniRule"/>
</dbReference>
<dbReference type="KEGG" id="rain:Rai3103_03785"/>
<dbReference type="EC" id="4.99.1.12" evidence="2"/>
<dbReference type="Pfam" id="PF01969">
    <property type="entry name" value="Ni_insertion"/>
    <property type="match status" value="1"/>
</dbReference>
<dbReference type="HAMAP" id="MF_01074">
    <property type="entry name" value="LarC"/>
    <property type="match status" value="1"/>
</dbReference>
<dbReference type="Proteomes" id="UP000386847">
    <property type="component" value="Chromosome"/>
</dbReference>
<reference evidence="3 4" key="1">
    <citation type="submission" date="2019-10" db="EMBL/GenBank/DDBJ databases">
        <title>Genomic analysis of Raineyella sp. CBA3103.</title>
        <authorList>
            <person name="Roh S.W."/>
        </authorList>
    </citation>
    <scope>NUCLEOTIDE SEQUENCE [LARGE SCALE GENOMIC DNA]</scope>
    <source>
        <strain evidence="3 4">CBA3103</strain>
    </source>
</reference>
<dbReference type="AlphaFoldDB" id="A0A5Q2F7W9"/>
<dbReference type="InterPro" id="IPR002822">
    <property type="entry name" value="Ni_insertion"/>
</dbReference>
<evidence type="ECO:0000313" key="4">
    <source>
        <dbReference type="Proteomes" id="UP000386847"/>
    </source>
</evidence>
<keyword evidence="2" id="KW-0456">Lyase</keyword>
<dbReference type="PANTHER" id="PTHR36566:SF1">
    <property type="entry name" value="PYRIDINIUM-3,5-BISTHIOCARBOXYLIC ACID MONONUCLEOTIDE NICKEL INSERTION PROTEIN"/>
    <property type="match status" value="1"/>
</dbReference>
<comment type="function">
    <text evidence="2">Involved in the biosynthesis of a nickel-pincer cofactor ((SCS)Ni(II) pincer complex). Binds Ni(2+), and functions in nickel delivery to pyridinium-3,5-bisthiocarboxylic acid mononucleotide (P2TMN), to form the mature cofactor. Is thus probably required for the activation of nickel-pincer cofactor-dependent enzymes.</text>
</comment>
<keyword evidence="4" id="KW-1185">Reference proteome</keyword>
<evidence type="ECO:0000313" key="3">
    <source>
        <dbReference type="EMBL" id="QGF22929.1"/>
    </source>
</evidence>
<dbReference type="Gene3D" id="3.30.70.1380">
    <property type="entry name" value="Transcriptional regulatory protein pf0864 domain like"/>
    <property type="match status" value="1"/>
</dbReference>
<dbReference type="NCBIfam" id="TIGR00299">
    <property type="entry name" value="nickel pincer cofactor biosynthesis protein LarC"/>
    <property type="match status" value="1"/>
</dbReference>
<name>A0A5Q2F7W9_9ACTN</name>
<dbReference type="EMBL" id="CP045725">
    <property type="protein sequence ID" value="QGF22929.1"/>
    <property type="molecule type" value="Genomic_DNA"/>
</dbReference>
<sequence>MTADLLWIDAAAGIAGDMLLGALLDAGADLDLVRRCVGAVHPDVDVQVAPTTRHHLAATKATVVDRSTGRAADAHHPHEHHHPHRPWREVRDLLAAADLPETVRERAQRTFEVLARAEAQVHGVAPEDVEFHEVGSLDAIGDVVGCCAALVDLAPRRVVCSAVTVGHGDQVLGAHGRIPVPGPAVTNIAITHAVPVSAGPVALEMATPTGMALAAAWADEFGPMPTMTITTTGLGAGTRDPEGIANVVRVVLGRTPQGQAPTQILLETNVDDLDPRLWPGVLADLLDAGAADAWLTPIVMKKGRPAHTLAVLCDPADRATVIGIVAAATTAIGLRETAVVKHTVERELVSVEVDGRPIAVKVARRDGQVVNVQPEFRDVEAYAAAAGLPVKRALARAAAAADALWRPDRS</sequence>
<dbReference type="GO" id="GO:0016829">
    <property type="term" value="F:lyase activity"/>
    <property type="evidence" value="ECO:0007669"/>
    <property type="project" value="UniProtKB-UniRule"/>
</dbReference>
<dbReference type="GO" id="GO:0016151">
    <property type="term" value="F:nickel cation binding"/>
    <property type="evidence" value="ECO:0007669"/>
    <property type="project" value="UniProtKB-UniRule"/>
</dbReference>
<accession>A0A5Q2F7W9</accession>
<evidence type="ECO:0000256" key="2">
    <source>
        <dbReference type="HAMAP-Rule" id="MF_01074"/>
    </source>
</evidence>
<evidence type="ECO:0000256" key="1">
    <source>
        <dbReference type="ARBA" id="ARBA00022596"/>
    </source>
</evidence>
<proteinExistence type="inferred from homology"/>
<comment type="similarity">
    <text evidence="2">Belongs to the LarC family.</text>
</comment>
<dbReference type="Gene3D" id="3.10.20.300">
    <property type="entry name" value="mk0293 like domain"/>
    <property type="match status" value="1"/>
</dbReference>
<gene>
    <name evidence="2 3" type="primary">larC</name>
    <name evidence="3" type="ORF">Rai3103_03785</name>
</gene>
<protein>
    <recommendedName>
        <fullName evidence="2">Pyridinium-3,5-bisthiocarboxylic acid mononucleotide nickel insertion protein</fullName>
        <shortName evidence="2">P2TMN nickel insertion protein</shortName>
        <ecNumber evidence="2">4.99.1.12</ecNumber>
    </recommendedName>
    <alternativeName>
        <fullName evidence="2">Nickel-pincer cofactor biosynthesis protein LarC</fullName>
    </alternativeName>
</protein>
<dbReference type="RefSeq" id="WP_153571456.1">
    <property type="nucleotide sequence ID" value="NZ_CP045725.1"/>
</dbReference>
<comment type="catalytic activity">
    <reaction evidence="2">
        <text>Ni(II)-pyridinium-3,5-bisthiocarboxylate mononucleotide = pyridinium-3,5-bisthiocarboxylate mononucleotide + Ni(2+)</text>
        <dbReference type="Rhea" id="RHEA:54784"/>
        <dbReference type="ChEBI" id="CHEBI:49786"/>
        <dbReference type="ChEBI" id="CHEBI:137372"/>
        <dbReference type="ChEBI" id="CHEBI:137373"/>
        <dbReference type="EC" id="4.99.1.12"/>
    </reaction>
</comment>
<organism evidence="3 4">
    <name type="scientific">Raineyella fluvialis</name>
    <dbReference type="NCBI Taxonomy" id="2662261"/>
    <lineage>
        <taxon>Bacteria</taxon>
        <taxon>Bacillati</taxon>
        <taxon>Actinomycetota</taxon>
        <taxon>Actinomycetes</taxon>
        <taxon>Propionibacteriales</taxon>
        <taxon>Propionibacteriaceae</taxon>
        <taxon>Raineyella</taxon>
    </lineage>
</organism>
<keyword evidence="1 2" id="KW-0533">Nickel</keyword>